<protein>
    <submittedName>
        <fullName evidence="2">Nuclease-related domain-containing protein</fullName>
    </submittedName>
</protein>
<dbReference type="OrthoDB" id="2136191at2"/>
<keyword evidence="3" id="KW-1185">Reference proteome</keyword>
<evidence type="ECO:0000313" key="2">
    <source>
        <dbReference type="EMBL" id="SFC13579.1"/>
    </source>
</evidence>
<dbReference type="AlphaFoldDB" id="A0A1I1GP87"/>
<reference evidence="3" key="1">
    <citation type="submission" date="2016-10" db="EMBL/GenBank/DDBJ databases">
        <authorList>
            <person name="Varghese N."/>
            <person name="Submissions S."/>
        </authorList>
    </citation>
    <scope>NUCLEOTIDE SEQUENCE [LARGE SCALE GENOMIC DNA]</scope>
    <source>
        <strain evidence="3">DSM 23664</strain>
    </source>
</reference>
<evidence type="ECO:0000259" key="1">
    <source>
        <dbReference type="PROSITE" id="PS50965"/>
    </source>
</evidence>
<dbReference type="InterPro" id="IPR011528">
    <property type="entry name" value="NERD"/>
</dbReference>
<feature type="domain" description="NERD" evidence="1">
    <location>
        <begin position="37"/>
        <end position="148"/>
    </location>
</feature>
<evidence type="ECO:0000313" key="3">
    <source>
        <dbReference type="Proteomes" id="UP000199612"/>
    </source>
</evidence>
<dbReference type="STRING" id="753702.SAMN04488102_103178"/>
<proteinExistence type="predicted"/>
<dbReference type="Pfam" id="PF08378">
    <property type="entry name" value="NERD"/>
    <property type="match status" value="1"/>
</dbReference>
<dbReference type="EMBL" id="FOLT01000003">
    <property type="protein sequence ID" value="SFC13579.1"/>
    <property type="molecule type" value="Genomic_DNA"/>
</dbReference>
<gene>
    <name evidence="2" type="ORF">SAMN04488102_103178</name>
</gene>
<name>A0A1I1GP87_9LACT</name>
<accession>A0A1I1GP87</accession>
<dbReference type="Proteomes" id="UP000199612">
    <property type="component" value="Unassembled WGS sequence"/>
</dbReference>
<dbReference type="RefSeq" id="WP_091529016.1">
    <property type="nucleotide sequence ID" value="NZ_FOLT01000003.1"/>
</dbReference>
<organism evidence="2 3">
    <name type="scientific">Alkalibacterium subtropicum</name>
    <dbReference type="NCBI Taxonomy" id="753702"/>
    <lineage>
        <taxon>Bacteria</taxon>
        <taxon>Bacillati</taxon>
        <taxon>Bacillota</taxon>
        <taxon>Bacilli</taxon>
        <taxon>Lactobacillales</taxon>
        <taxon>Carnobacteriaceae</taxon>
        <taxon>Alkalibacterium</taxon>
    </lineage>
</organism>
<sequence>METATRNKSEQLKIMESLNSRSRLPHSQKQYLLNLKKGFEGEELFDQLIQKHLGTDVLVLNDRLVTYNGSTAQIDALVVIGNILYLYEVKNYEGEYQQLAGQFRRLKGKDFICPSVQLYRTEKVLQQMISQWTESLEICSFVIFVSPDFTLYDARITNPFILPTQISTHFTKLKNAQLQSSIESKRILNKLQSESRSGETYRGTPQEYKYEELKKGLICPDCCSFNLKLSERQAICLDCGRKISADALLLNHMNEIKMLFPETDLTTSLVYEWIAGKFVKRRIGRLLRSLKLNDRDNKSTLCRTRG</sequence>
<dbReference type="PROSITE" id="PS50965">
    <property type="entry name" value="NERD"/>
    <property type="match status" value="1"/>
</dbReference>